<dbReference type="PANTHER" id="PTHR40606:SF1">
    <property type="entry name" value="UPF0339 PROTEIN YEGP"/>
    <property type="match status" value="1"/>
</dbReference>
<feature type="domain" description="DUF1508" evidence="1">
    <location>
        <begin position="12"/>
        <end position="53"/>
    </location>
</feature>
<evidence type="ECO:0000313" key="2">
    <source>
        <dbReference type="EMBL" id="QMV67686.1"/>
    </source>
</evidence>
<gene>
    <name evidence="2" type="ORF">HS960_08485</name>
</gene>
<dbReference type="RefSeq" id="WP_182332115.1">
    <property type="nucleotide sequence ID" value="NZ_CP058555.1"/>
</dbReference>
<dbReference type="InterPro" id="IPR036913">
    <property type="entry name" value="YegP-like_sf"/>
</dbReference>
<feature type="domain" description="DUF1508" evidence="1">
    <location>
        <begin position="61"/>
        <end position="106"/>
    </location>
</feature>
<keyword evidence="3" id="KW-1185">Reference proteome</keyword>
<protein>
    <submittedName>
        <fullName evidence="2">YegP family protein</fullName>
    </submittedName>
</protein>
<proteinExistence type="predicted"/>
<name>A0A7G5E111_9SPHI</name>
<organism evidence="2 3">
    <name type="scientific">Sphingobacterium paramultivorum</name>
    <dbReference type="NCBI Taxonomy" id="2886510"/>
    <lineage>
        <taxon>Bacteria</taxon>
        <taxon>Pseudomonadati</taxon>
        <taxon>Bacteroidota</taxon>
        <taxon>Sphingobacteriia</taxon>
        <taxon>Sphingobacteriales</taxon>
        <taxon>Sphingobacteriaceae</taxon>
        <taxon>Sphingobacterium</taxon>
    </lineage>
</organism>
<dbReference type="AlphaFoldDB" id="A0A7G5E111"/>
<dbReference type="PANTHER" id="PTHR40606">
    <property type="match status" value="1"/>
</dbReference>
<dbReference type="InterPro" id="IPR051141">
    <property type="entry name" value="UPF0339_domain"/>
</dbReference>
<dbReference type="Proteomes" id="UP000515450">
    <property type="component" value="Chromosome"/>
</dbReference>
<reference evidence="2 3" key="1">
    <citation type="journal article" date="2020" name="G3 (Bethesda)">
        <title>CeMbio - The Caenorhabditis elegans Microbiome Resource.</title>
        <authorList>
            <person name="Dirksen P."/>
            <person name="Assie A."/>
            <person name="Zimmermann J."/>
            <person name="Zhang F."/>
            <person name="Tietje A.M."/>
            <person name="Marsh S.A."/>
            <person name="Felix M.A."/>
            <person name="Shapira M."/>
            <person name="Kaleta C."/>
            <person name="Schulenburg H."/>
            <person name="Samuel B."/>
        </authorList>
    </citation>
    <scope>NUCLEOTIDE SEQUENCE [LARGE SCALE GENOMIC DNA]</scope>
    <source>
        <strain evidence="2 3">BIGb0170</strain>
    </source>
</reference>
<dbReference type="SUPFAM" id="SSF160113">
    <property type="entry name" value="YegP-like"/>
    <property type="match status" value="2"/>
</dbReference>
<dbReference type="Gene3D" id="2.30.29.80">
    <property type="match status" value="1"/>
</dbReference>
<accession>A0A7G5E111</accession>
<evidence type="ECO:0000313" key="3">
    <source>
        <dbReference type="Proteomes" id="UP000515450"/>
    </source>
</evidence>
<dbReference type="EMBL" id="CP058555">
    <property type="protein sequence ID" value="QMV67686.1"/>
    <property type="molecule type" value="Genomic_DNA"/>
</dbReference>
<sequence length="110" mass="12268">MGIFEITLTKYGEYQFQLIADNGQVILNSECYITKENCLNSIASIRRNAKDDTKIKCRAISGKLYFELTGTNGQIIGSGLKYESLASLINAIEFVRSFSETALINDRTLS</sequence>
<dbReference type="InterPro" id="IPR010879">
    <property type="entry name" value="DUF1508"/>
</dbReference>
<dbReference type="Pfam" id="PF07411">
    <property type="entry name" value="DUF1508"/>
    <property type="match status" value="2"/>
</dbReference>
<evidence type="ECO:0000259" key="1">
    <source>
        <dbReference type="Pfam" id="PF07411"/>
    </source>
</evidence>